<protein>
    <submittedName>
        <fullName evidence="5">Acetyl esterase</fullName>
        <ecNumber evidence="5">3.1.1.-</ecNumber>
    </submittedName>
</protein>
<sequence>MALDEATTALLRAAQNSEAVPFHSLSPVEARRQTSARGALAAPGPELEETRDLLLSVAPDAEIRMRIHKPSLTPRSVVLYLHGGGWVLGGLDSHDSMARNLAKSSGATIVMAEYRKAPEHPFPVPVDDSWAAFEWMVENREVVAAPEAAMYVAGDSAGGNLAAVVAHRSRDTGVGKLAGQILIYPVVDHDLTRPSYLAPENQTLLPVEAMEYFWGHYLQDPFGRSHPEASPLKREDLSGLPPALIITAEHDVLRDEGEHYARALSAAGVDVELHRWQGQMHGFIQMVGILPASLEVTELIASRISENEKVESEA</sequence>
<reference evidence="5 6" key="1">
    <citation type="submission" date="2021-03" db="EMBL/GenBank/DDBJ databases">
        <title>Sequencing the genomes of 1000 actinobacteria strains.</title>
        <authorList>
            <person name="Klenk H.-P."/>
        </authorList>
    </citation>
    <scope>NUCLEOTIDE SEQUENCE [LARGE SCALE GENOMIC DNA]</scope>
    <source>
        <strain evidence="5 6">DSM 15454</strain>
    </source>
</reference>
<evidence type="ECO:0000256" key="1">
    <source>
        <dbReference type="ARBA" id="ARBA00010515"/>
    </source>
</evidence>
<dbReference type="PANTHER" id="PTHR48081:SF8">
    <property type="entry name" value="ALPHA_BETA HYDROLASE FOLD-3 DOMAIN-CONTAINING PROTEIN-RELATED"/>
    <property type="match status" value="1"/>
</dbReference>
<gene>
    <name evidence="5" type="ORF">JOF46_000069</name>
</gene>
<keyword evidence="2 5" id="KW-0378">Hydrolase</keyword>
<evidence type="ECO:0000313" key="6">
    <source>
        <dbReference type="Proteomes" id="UP000766570"/>
    </source>
</evidence>
<dbReference type="PANTHER" id="PTHR48081">
    <property type="entry name" value="AB HYDROLASE SUPERFAMILY PROTEIN C4A8.06C"/>
    <property type="match status" value="1"/>
</dbReference>
<dbReference type="Pfam" id="PF07859">
    <property type="entry name" value="Abhydrolase_3"/>
    <property type="match status" value="1"/>
</dbReference>
<comment type="caution">
    <text evidence="5">The sequence shown here is derived from an EMBL/GenBank/DDBJ whole genome shotgun (WGS) entry which is preliminary data.</text>
</comment>
<organism evidence="5 6">
    <name type="scientific">Paeniglutamicibacter psychrophenolicus</name>
    <dbReference type="NCBI Taxonomy" id="257454"/>
    <lineage>
        <taxon>Bacteria</taxon>
        <taxon>Bacillati</taxon>
        <taxon>Actinomycetota</taxon>
        <taxon>Actinomycetes</taxon>
        <taxon>Micrococcales</taxon>
        <taxon>Micrococcaceae</taxon>
        <taxon>Paeniglutamicibacter</taxon>
    </lineage>
</organism>
<dbReference type="PROSITE" id="PS01174">
    <property type="entry name" value="LIPASE_GDXG_SER"/>
    <property type="match status" value="1"/>
</dbReference>
<evidence type="ECO:0000259" key="4">
    <source>
        <dbReference type="Pfam" id="PF07859"/>
    </source>
</evidence>
<dbReference type="Gene3D" id="3.40.50.1820">
    <property type="entry name" value="alpha/beta hydrolase"/>
    <property type="match status" value="1"/>
</dbReference>
<dbReference type="SUPFAM" id="SSF53474">
    <property type="entry name" value="alpha/beta-Hydrolases"/>
    <property type="match status" value="1"/>
</dbReference>
<keyword evidence="6" id="KW-1185">Reference proteome</keyword>
<evidence type="ECO:0000256" key="3">
    <source>
        <dbReference type="PROSITE-ProRule" id="PRU10038"/>
    </source>
</evidence>
<dbReference type="InterPro" id="IPR033140">
    <property type="entry name" value="Lipase_GDXG_put_SER_AS"/>
</dbReference>
<comment type="similarity">
    <text evidence="1">Belongs to the 'GDXG' lipolytic enzyme family.</text>
</comment>
<feature type="active site" evidence="3">
    <location>
        <position position="156"/>
    </location>
</feature>
<evidence type="ECO:0000313" key="5">
    <source>
        <dbReference type="EMBL" id="MBP2372157.1"/>
    </source>
</evidence>
<dbReference type="EMBL" id="JAGIOE010000001">
    <property type="protein sequence ID" value="MBP2372157.1"/>
    <property type="molecule type" value="Genomic_DNA"/>
</dbReference>
<dbReference type="InterPro" id="IPR029058">
    <property type="entry name" value="AB_hydrolase_fold"/>
</dbReference>
<name>A0ABS4W7H3_9MICC</name>
<dbReference type="GO" id="GO:0016787">
    <property type="term" value="F:hydrolase activity"/>
    <property type="evidence" value="ECO:0007669"/>
    <property type="project" value="UniProtKB-KW"/>
</dbReference>
<feature type="domain" description="Alpha/beta hydrolase fold-3" evidence="4">
    <location>
        <begin position="78"/>
        <end position="284"/>
    </location>
</feature>
<dbReference type="InterPro" id="IPR050300">
    <property type="entry name" value="GDXG_lipolytic_enzyme"/>
</dbReference>
<evidence type="ECO:0000256" key="2">
    <source>
        <dbReference type="ARBA" id="ARBA00022801"/>
    </source>
</evidence>
<dbReference type="InterPro" id="IPR013094">
    <property type="entry name" value="AB_hydrolase_3"/>
</dbReference>
<accession>A0ABS4W7H3</accession>
<proteinExistence type="inferred from homology"/>
<dbReference type="Proteomes" id="UP000766570">
    <property type="component" value="Unassembled WGS sequence"/>
</dbReference>
<dbReference type="EC" id="3.1.1.-" evidence="5"/>
<dbReference type="RefSeq" id="WP_209905511.1">
    <property type="nucleotide sequence ID" value="NZ_BAAAMI010000009.1"/>
</dbReference>